<dbReference type="Gene3D" id="1.10.110.30">
    <property type="match status" value="1"/>
</dbReference>
<keyword evidence="8" id="KW-0547">Nucleotide-binding</keyword>
<dbReference type="eggNOG" id="COG0617">
    <property type="taxonomic scope" value="Bacteria"/>
</dbReference>
<dbReference type="HOGENOM" id="CLU_015961_5_0_0"/>
<keyword evidence="9" id="KW-0460">Magnesium</keyword>
<keyword evidence="11" id="KW-0129">CBS domain</keyword>
<dbReference type="SUPFAM" id="SSF81301">
    <property type="entry name" value="Nucleotidyltransferase"/>
    <property type="match status" value="1"/>
</dbReference>
<keyword evidence="3" id="KW-0820">tRNA-binding</keyword>
<evidence type="ECO:0000256" key="1">
    <source>
        <dbReference type="ARBA" id="ARBA00001946"/>
    </source>
</evidence>
<keyword evidence="6" id="KW-0548">Nucleotidyltransferase</keyword>
<evidence type="ECO:0000256" key="10">
    <source>
        <dbReference type="ARBA" id="ARBA00022884"/>
    </source>
</evidence>
<sequence>MMKVITTHRSPDFDAFASCVAAKKLFPEHLIVLPGNPARNLSEFLKIYSDRFEFLWEHEFDGEVSDLVIVDTSSLDRIPERIRERIRDAKITVFDHHVDEKSLDGVVDRVGATITLLVERLRKEGISIDATEATLFMIALYDDTGNLLFSSTTPRDLEVAKFLLESGAKLDEVALYTKEELTPQQMEILDRLLENAREYEVNGVPVTISMAEYEGFVGGLGLVVSKAWEMSGSETFIAIVKMGKKVYVVGRTSSPDVDLGSLMRSLGGGGHTRAASATIVGREPEEVLSEILNRLHDHVVPVLRARDIMSSPVKVVLADMTIKEVNRLMEQTGHNGFPVVEGNKLVGIVTKKAVDKAMNHNLGDRPVKSIMTPNLVVATPDTPVTKLRELMVENAIGRIPILENGILVGIVTRSDVLRAIFGKPFKKYVKPVFRENGQIFRNVTDLLIKHVKPRLLNLFRLLGKFGDEVNMPVYVVGGFVRDLLLGIENLDIDIVVEGNAMEFAEYAKKFLPAKLVKHEKFMTASLFLKGGLRIDIATARMEYYESPARLPDVEMSTIKKDLYRRDFTINAMAIKLNPGDFGLLVDFFGGYRDLKEGIIRVLHTLSFVDDPTRILRAIRFEQRFDFHIEETTERLLRQAVEEGYLEKTTGARIRQEIEKILEEKNPLKSIRRMAEFDVIKHLFPKTYYTPVMDRKMENLFRNIPWVEENFGEVNKFYAVLHVFLEFYDEESWEGVKKRYSLKKNLINEVKHVEKSAQALLEMLKEGVPTSFIYPLVKGVSNETICHFLAYLEGEEEEKFKAHLLKIRDTKLEKIDGNYLIEKGIKSGKIIGEVLEKILMKKLDGDTRDEEEILEEILASLETEG</sequence>
<dbReference type="SUPFAM" id="SSF81891">
    <property type="entry name" value="Poly A polymerase C-terminal region-like"/>
    <property type="match status" value="1"/>
</dbReference>
<comment type="cofactor">
    <cofactor evidence="1">
        <name>Mg(2+)</name>
        <dbReference type="ChEBI" id="CHEBI:18420"/>
    </cofactor>
</comment>
<name>B9KAR3_THENN</name>
<dbReference type="InterPro" id="IPR000644">
    <property type="entry name" value="CBS_dom"/>
</dbReference>
<dbReference type="SUPFAM" id="SSF54631">
    <property type="entry name" value="CBS-domain pair"/>
    <property type="match status" value="1"/>
</dbReference>
<dbReference type="PANTHER" id="PTHR47788">
    <property type="entry name" value="POLYA POLYMERASE"/>
    <property type="match status" value="1"/>
</dbReference>
<dbReference type="Gene3D" id="3.10.580.10">
    <property type="entry name" value="CBS-domain"/>
    <property type="match status" value="1"/>
</dbReference>
<evidence type="ECO:0000259" key="13">
    <source>
        <dbReference type="PROSITE" id="PS51371"/>
    </source>
</evidence>
<evidence type="ECO:0000256" key="6">
    <source>
        <dbReference type="ARBA" id="ARBA00022695"/>
    </source>
</evidence>
<dbReference type="eggNOG" id="COG0517">
    <property type="taxonomic scope" value="Bacteria"/>
</dbReference>
<dbReference type="InterPro" id="IPR032828">
    <property type="entry name" value="PolyA_RNA-bd"/>
</dbReference>
<dbReference type="eggNOG" id="COG0618">
    <property type="taxonomic scope" value="Bacteria"/>
</dbReference>
<dbReference type="InterPro" id="IPR001667">
    <property type="entry name" value="DDH_dom"/>
</dbReference>
<dbReference type="Pfam" id="PF02272">
    <property type="entry name" value="DHHA1"/>
    <property type="match status" value="1"/>
</dbReference>
<dbReference type="InterPro" id="IPR003156">
    <property type="entry name" value="DHHA1_dom"/>
</dbReference>
<keyword evidence="4 12" id="KW-0808">Transferase</keyword>
<gene>
    <name evidence="14" type="ordered locus">CTN_1870</name>
</gene>
<keyword evidence="10 12" id="KW-0694">RNA-binding</keyword>
<evidence type="ECO:0000256" key="4">
    <source>
        <dbReference type="ARBA" id="ARBA00022679"/>
    </source>
</evidence>
<dbReference type="Pfam" id="PF00571">
    <property type="entry name" value="CBS"/>
    <property type="match status" value="2"/>
</dbReference>
<proteinExistence type="inferred from homology"/>
<evidence type="ECO:0000313" key="15">
    <source>
        <dbReference type="Proteomes" id="UP000000445"/>
    </source>
</evidence>
<evidence type="ECO:0000256" key="5">
    <source>
        <dbReference type="ARBA" id="ARBA00022694"/>
    </source>
</evidence>
<dbReference type="Pfam" id="PF12627">
    <property type="entry name" value="PolyA_pol_RNAbd"/>
    <property type="match status" value="1"/>
</dbReference>
<dbReference type="SMART" id="SM00116">
    <property type="entry name" value="CBS"/>
    <property type="match status" value="2"/>
</dbReference>
<organism evidence="14 15">
    <name type="scientific">Thermotoga neapolitana (strain ATCC 49049 / DSM 4359 / NBRC 107923 / NS-E)</name>
    <dbReference type="NCBI Taxonomy" id="309803"/>
    <lineage>
        <taxon>Bacteria</taxon>
        <taxon>Thermotogati</taxon>
        <taxon>Thermotogota</taxon>
        <taxon>Thermotogae</taxon>
        <taxon>Thermotogales</taxon>
        <taxon>Thermotogaceae</taxon>
        <taxon>Thermotoga</taxon>
    </lineage>
</organism>
<dbReference type="GO" id="GO:0008033">
    <property type="term" value="P:tRNA processing"/>
    <property type="evidence" value="ECO:0007669"/>
    <property type="project" value="UniProtKB-KW"/>
</dbReference>
<reference evidence="14 15" key="1">
    <citation type="journal article" date="2009" name="Biosci. Biotechnol. Biochem.">
        <title>WeGAS: a web-based microbial genome annotation system.</title>
        <authorList>
            <person name="Lee D."/>
            <person name="Seo H."/>
            <person name="Park C."/>
            <person name="Park K."/>
        </authorList>
    </citation>
    <scope>NUCLEOTIDE SEQUENCE [LARGE SCALE GENOMIC DNA]</scope>
    <source>
        <strain evidence="15">ATCC 49049 / DSM 4359 / NBRC 107923 / NS-E</strain>
    </source>
</reference>
<dbReference type="Gene3D" id="3.10.310.30">
    <property type="match status" value="1"/>
</dbReference>
<evidence type="ECO:0000256" key="3">
    <source>
        <dbReference type="ARBA" id="ARBA00022555"/>
    </source>
</evidence>
<dbReference type="Gene3D" id="1.10.246.80">
    <property type="match status" value="1"/>
</dbReference>
<dbReference type="Gene3D" id="3.90.1640.10">
    <property type="entry name" value="inorganic pyrophosphatase (n-terminal core)"/>
    <property type="match status" value="1"/>
</dbReference>
<dbReference type="SUPFAM" id="SSF64182">
    <property type="entry name" value="DHH phosphoesterases"/>
    <property type="match status" value="1"/>
</dbReference>
<dbReference type="InterPro" id="IPR002646">
    <property type="entry name" value="PolA_pol_head_dom"/>
</dbReference>
<feature type="domain" description="CBS" evidence="13">
    <location>
        <begin position="309"/>
        <end position="365"/>
    </location>
</feature>
<dbReference type="Pfam" id="PF01743">
    <property type="entry name" value="PolyA_pol"/>
    <property type="match status" value="1"/>
</dbReference>
<evidence type="ECO:0000313" key="14">
    <source>
        <dbReference type="EMBL" id="ACM24046.1"/>
    </source>
</evidence>
<dbReference type="InterPro" id="IPR052390">
    <property type="entry name" value="tRNA_nt/polyA_polymerase"/>
</dbReference>
<dbReference type="Gene3D" id="1.20.58.1960">
    <property type="match status" value="1"/>
</dbReference>
<dbReference type="InterPro" id="IPR038763">
    <property type="entry name" value="DHH_sf"/>
</dbReference>
<evidence type="ECO:0000256" key="12">
    <source>
        <dbReference type="RuleBase" id="RU003953"/>
    </source>
</evidence>
<evidence type="ECO:0000256" key="9">
    <source>
        <dbReference type="ARBA" id="ARBA00022842"/>
    </source>
</evidence>
<dbReference type="EMBL" id="CP000916">
    <property type="protein sequence ID" value="ACM24046.1"/>
    <property type="molecule type" value="Genomic_DNA"/>
</dbReference>
<evidence type="ECO:0000256" key="7">
    <source>
        <dbReference type="ARBA" id="ARBA00022723"/>
    </source>
</evidence>
<dbReference type="Gene3D" id="3.30.460.10">
    <property type="entry name" value="Beta Polymerase, domain 2"/>
    <property type="match status" value="1"/>
</dbReference>
<protein>
    <submittedName>
        <fullName evidence="14">tRNA nucleotidyl transferase-related protein</fullName>
    </submittedName>
</protein>
<dbReference type="GO" id="GO:0016779">
    <property type="term" value="F:nucleotidyltransferase activity"/>
    <property type="evidence" value="ECO:0007669"/>
    <property type="project" value="UniProtKB-KW"/>
</dbReference>
<dbReference type="Pfam" id="PF01368">
    <property type="entry name" value="DHH"/>
    <property type="match status" value="1"/>
</dbReference>
<keyword evidence="7" id="KW-0479">Metal-binding</keyword>
<dbReference type="AlphaFoldDB" id="B9KAR3"/>
<comment type="similarity">
    <text evidence="2 12">Belongs to the tRNA nucleotidyltransferase/poly(A) polymerase family.</text>
</comment>
<accession>B9KAR3</accession>
<dbReference type="PROSITE" id="PS51371">
    <property type="entry name" value="CBS"/>
    <property type="match status" value="2"/>
</dbReference>
<keyword evidence="15" id="KW-1185">Reference proteome</keyword>
<dbReference type="PANTHER" id="PTHR47788:SF1">
    <property type="entry name" value="A-ADDING TRNA NUCLEOTIDYLTRANSFERASE"/>
    <property type="match status" value="1"/>
</dbReference>
<dbReference type="GO" id="GO:0000049">
    <property type="term" value="F:tRNA binding"/>
    <property type="evidence" value="ECO:0007669"/>
    <property type="project" value="UniProtKB-KW"/>
</dbReference>
<feature type="domain" description="CBS" evidence="13">
    <location>
        <begin position="371"/>
        <end position="427"/>
    </location>
</feature>
<dbReference type="CDD" id="cd05398">
    <property type="entry name" value="NT_ClassII-CCAase"/>
    <property type="match status" value="1"/>
</dbReference>
<dbReference type="STRING" id="309803.CTN_1870"/>
<dbReference type="Proteomes" id="UP000000445">
    <property type="component" value="Chromosome"/>
</dbReference>
<evidence type="ECO:0000256" key="8">
    <source>
        <dbReference type="ARBA" id="ARBA00022741"/>
    </source>
</evidence>
<dbReference type="InterPro" id="IPR046342">
    <property type="entry name" value="CBS_dom_sf"/>
</dbReference>
<dbReference type="GO" id="GO:0046872">
    <property type="term" value="F:metal ion binding"/>
    <property type="evidence" value="ECO:0007669"/>
    <property type="project" value="UniProtKB-KW"/>
</dbReference>
<keyword evidence="5" id="KW-0819">tRNA processing</keyword>
<evidence type="ECO:0000256" key="2">
    <source>
        <dbReference type="ARBA" id="ARBA00007265"/>
    </source>
</evidence>
<dbReference type="GO" id="GO:0000166">
    <property type="term" value="F:nucleotide binding"/>
    <property type="evidence" value="ECO:0007669"/>
    <property type="project" value="UniProtKB-KW"/>
</dbReference>
<dbReference type="InterPro" id="IPR043519">
    <property type="entry name" value="NT_sf"/>
</dbReference>
<dbReference type="KEGG" id="tna:CTN_1870"/>
<evidence type="ECO:0000256" key="11">
    <source>
        <dbReference type="PROSITE-ProRule" id="PRU00703"/>
    </source>
</evidence>
<dbReference type="CDD" id="cd04595">
    <property type="entry name" value="CBS_pair_DHH_polyA_Pol_assoc"/>
    <property type="match status" value="1"/>
</dbReference>